<accession>A0A7Y9Z982</accession>
<dbReference type="Proteomes" id="UP000547973">
    <property type="component" value="Unassembled WGS sequence"/>
</dbReference>
<dbReference type="InterPro" id="IPR029063">
    <property type="entry name" value="SAM-dependent_MTases_sf"/>
</dbReference>
<dbReference type="OrthoDB" id="9803017at2"/>
<keyword evidence="4" id="KW-1185">Reference proteome</keyword>
<keyword evidence="2 3" id="KW-0808">Transferase</keyword>
<evidence type="ECO:0000256" key="2">
    <source>
        <dbReference type="ARBA" id="ARBA00022679"/>
    </source>
</evidence>
<organism evidence="3 4">
    <name type="scientific">Demequina lutea</name>
    <dbReference type="NCBI Taxonomy" id="431489"/>
    <lineage>
        <taxon>Bacteria</taxon>
        <taxon>Bacillati</taxon>
        <taxon>Actinomycetota</taxon>
        <taxon>Actinomycetes</taxon>
        <taxon>Micrococcales</taxon>
        <taxon>Demequinaceae</taxon>
        <taxon>Demequina</taxon>
    </lineage>
</organism>
<sequence length="183" mass="19782">MTRIIAGEFGGRKLAVPKVGTRPTTDRVREAIFSRLDHADALRGSHVLDLYAGSGALGLESLSRGAAEATFVESATPAVRIVEGNIKELGLGTRAAVVREHVLPFLERTTKTFTLAFLDPPYDIADGDLVAALAALAPRLDPGVPVVLEVSTRKRLPEWPRGLQLMQSKAYGETTVHFAERVR</sequence>
<dbReference type="RefSeq" id="WP_062075911.1">
    <property type="nucleotide sequence ID" value="NZ_BBRC01000014.1"/>
</dbReference>
<dbReference type="NCBIfam" id="TIGR00095">
    <property type="entry name" value="16S rRNA (guanine(966)-N(2))-methyltransferase RsmD"/>
    <property type="match status" value="1"/>
</dbReference>
<reference evidence="3 4" key="1">
    <citation type="submission" date="2020-07" db="EMBL/GenBank/DDBJ databases">
        <title>Sequencing the genomes of 1000 actinobacteria strains.</title>
        <authorList>
            <person name="Klenk H.-P."/>
        </authorList>
    </citation>
    <scope>NUCLEOTIDE SEQUENCE [LARGE SCALE GENOMIC DNA]</scope>
    <source>
        <strain evidence="3 4">DSM 19970</strain>
    </source>
</reference>
<protein>
    <submittedName>
        <fullName evidence="3">16S rRNA (Guanine966-N2)-methyltransferase</fullName>
        <ecNumber evidence="3">2.1.1.171</ecNumber>
    </submittedName>
</protein>
<evidence type="ECO:0000256" key="1">
    <source>
        <dbReference type="ARBA" id="ARBA00022603"/>
    </source>
</evidence>
<comment type="caution">
    <text evidence="3">The sequence shown here is derived from an EMBL/GenBank/DDBJ whole genome shotgun (WGS) entry which is preliminary data.</text>
</comment>
<dbReference type="AlphaFoldDB" id="A0A7Y9Z982"/>
<dbReference type="InterPro" id="IPR004398">
    <property type="entry name" value="RNA_MeTrfase_RsmD"/>
</dbReference>
<dbReference type="PANTHER" id="PTHR43542:SF1">
    <property type="entry name" value="METHYLTRANSFERASE"/>
    <property type="match status" value="1"/>
</dbReference>
<gene>
    <name evidence="3" type="ORF">BKA03_001060</name>
</gene>
<dbReference type="EMBL" id="JACBZO010000001">
    <property type="protein sequence ID" value="NYI40941.1"/>
    <property type="molecule type" value="Genomic_DNA"/>
</dbReference>
<dbReference type="PANTHER" id="PTHR43542">
    <property type="entry name" value="METHYLTRANSFERASE"/>
    <property type="match status" value="1"/>
</dbReference>
<dbReference type="EC" id="2.1.1.171" evidence="3"/>
<dbReference type="PIRSF" id="PIRSF004553">
    <property type="entry name" value="CHP00095"/>
    <property type="match status" value="1"/>
</dbReference>
<evidence type="ECO:0000313" key="3">
    <source>
        <dbReference type="EMBL" id="NYI40941.1"/>
    </source>
</evidence>
<dbReference type="Pfam" id="PF03602">
    <property type="entry name" value="Cons_hypoth95"/>
    <property type="match status" value="1"/>
</dbReference>
<proteinExistence type="predicted"/>
<dbReference type="SUPFAM" id="SSF53335">
    <property type="entry name" value="S-adenosyl-L-methionine-dependent methyltransferases"/>
    <property type="match status" value="1"/>
</dbReference>
<name>A0A7Y9Z982_9MICO</name>
<dbReference type="GO" id="GO:0052913">
    <property type="term" value="F:16S rRNA (guanine(966)-N(2))-methyltransferase activity"/>
    <property type="evidence" value="ECO:0007669"/>
    <property type="project" value="UniProtKB-EC"/>
</dbReference>
<evidence type="ECO:0000313" key="4">
    <source>
        <dbReference type="Proteomes" id="UP000547973"/>
    </source>
</evidence>
<dbReference type="Gene3D" id="3.40.50.150">
    <property type="entry name" value="Vaccinia Virus protein VP39"/>
    <property type="match status" value="1"/>
</dbReference>
<keyword evidence="1 3" id="KW-0489">Methyltransferase</keyword>
<dbReference type="CDD" id="cd02440">
    <property type="entry name" value="AdoMet_MTases"/>
    <property type="match status" value="1"/>
</dbReference>